<organism evidence="1 2">
    <name type="scientific">Sphaerobolus stellatus (strain SS14)</name>
    <dbReference type="NCBI Taxonomy" id="990650"/>
    <lineage>
        <taxon>Eukaryota</taxon>
        <taxon>Fungi</taxon>
        <taxon>Dikarya</taxon>
        <taxon>Basidiomycota</taxon>
        <taxon>Agaricomycotina</taxon>
        <taxon>Agaricomycetes</taxon>
        <taxon>Phallomycetidae</taxon>
        <taxon>Geastrales</taxon>
        <taxon>Sphaerobolaceae</taxon>
        <taxon>Sphaerobolus</taxon>
    </lineage>
</organism>
<evidence type="ECO:0000313" key="1">
    <source>
        <dbReference type="EMBL" id="KIJ37961.1"/>
    </source>
</evidence>
<name>A0A0C9VKI8_SPHS4</name>
<dbReference type="AlphaFoldDB" id="A0A0C9VKI8"/>
<protein>
    <submittedName>
        <fullName evidence="1">Uncharacterized protein</fullName>
    </submittedName>
</protein>
<dbReference type="Proteomes" id="UP000054279">
    <property type="component" value="Unassembled WGS sequence"/>
</dbReference>
<dbReference type="EMBL" id="KN837164">
    <property type="protein sequence ID" value="KIJ37961.1"/>
    <property type="molecule type" value="Genomic_DNA"/>
</dbReference>
<keyword evidence="2" id="KW-1185">Reference proteome</keyword>
<reference evidence="1 2" key="1">
    <citation type="submission" date="2014-06" db="EMBL/GenBank/DDBJ databases">
        <title>Evolutionary Origins and Diversification of the Mycorrhizal Mutualists.</title>
        <authorList>
            <consortium name="DOE Joint Genome Institute"/>
            <consortium name="Mycorrhizal Genomics Consortium"/>
            <person name="Kohler A."/>
            <person name="Kuo A."/>
            <person name="Nagy L.G."/>
            <person name="Floudas D."/>
            <person name="Copeland A."/>
            <person name="Barry K.W."/>
            <person name="Cichocki N."/>
            <person name="Veneault-Fourrey C."/>
            <person name="LaButti K."/>
            <person name="Lindquist E.A."/>
            <person name="Lipzen A."/>
            <person name="Lundell T."/>
            <person name="Morin E."/>
            <person name="Murat C."/>
            <person name="Riley R."/>
            <person name="Ohm R."/>
            <person name="Sun H."/>
            <person name="Tunlid A."/>
            <person name="Henrissat B."/>
            <person name="Grigoriev I.V."/>
            <person name="Hibbett D.S."/>
            <person name="Martin F."/>
        </authorList>
    </citation>
    <scope>NUCLEOTIDE SEQUENCE [LARGE SCALE GENOMIC DNA]</scope>
    <source>
        <strain evidence="1 2">SS14</strain>
    </source>
</reference>
<dbReference type="HOGENOM" id="CLU_819328_0_0_1"/>
<accession>A0A0C9VKI8</accession>
<evidence type="ECO:0000313" key="2">
    <source>
        <dbReference type="Proteomes" id="UP000054279"/>
    </source>
</evidence>
<gene>
    <name evidence="1" type="ORF">M422DRAFT_50165</name>
</gene>
<proteinExistence type="predicted"/>
<sequence length="339" mass="37687">MVSSRQRKTALIAVPEDAELNFPEMTKEAIRPYFNIKLRTRLHCDTLGHTLCFRDSVSGIHREVNENGLSIWVDALCEGEATLTHPPDNLRFASNSSALGNFSDQESIISTSSRTWAASSLSSGVPGPGYYSGKGLKWLGAKALISVNALVMWTQVSSEVSKLKAWKSSSKKPDSMDYMGLLDIVFDLTEYLRPQYPSIVKNRVGSNIKELSTFLCSLSQDQLAEMGSVLLSITELIADLVNNIPQGPLLVEGIFYPDDGESLNIRNCPPELLFVALANRRHVLLNGQEPRSFNKQYILWLSSYLSKTHFITIPSSSVEENEPTFQKIALSFSSQWVDC</sequence>